<comment type="subcellular location">
    <subcellularLocation>
        <location evidence="1 5">Secreted</location>
    </subcellularLocation>
</comment>
<dbReference type="OrthoDB" id="109022at2759"/>
<evidence type="ECO:0000256" key="3">
    <source>
        <dbReference type="ARBA" id="ARBA00022525"/>
    </source>
</evidence>
<comment type="function">
    <text evidence="5">Effector that suppresses plant defense responses during pathogen infection.</text>
</comment>
<organism evidence="6 7">
    <name type="scientific">Phytophthora nicotianae (strain INRA-310)</name>
    <name type="common">Phytophthora parasitica</name>
    <dbReference type="NCBI Taxonomy" id="761204"/>
    <lineage>
        <taxon>Eukaryota</taxon>
        <taxon>Sar</taxon>
        <taxon>Stramenopiles</taxon>
        <taxon>Oomycota</taxon>
        <taxon>Peronosporomycetes</taxon>
        <taxon>Peronosporales</taxon>
        <taxon>Peronosporaceae</taxon>
        <taxon>Phytophthora</taxon>
    </lineage>
</organism>
<evidence type="ECO:0000256" key="5">
    <source>
        <dbReference type="RuleBase" id="RU367124"/>
    </source>
</evidence>
<evidence type="ECO:0000256" key="4">
    <source>
        <dbReference type="ARBA" id="ARBA00022729"/>
    </source>
</evidence>
<sequence length="150" mass="17091">MRQGILMLAVAVVGSVSCNAIPAAESMHTQVSLAANIQPTAVGQNEIASRRLLRTAETSEERGYESLKKILPWTQSHRIKIIAEDGKTFTDDFVHKMLSDRNYMDKTFAYWAKQGIELVPTRNMLRDMTNNDRMTLLTKYSYFLDGKPYR</sequence>
<dbReference type="GO" id="GO:0005576">
    <property type="term" value="C:extracellular region"/>
    <property type="evidence" value="ECO:0007669"/>
    <property type="project" value="UniProtKB-SubCell"/>
</dbReference>
<dbReference type="VEuPathDB" id="FungiDB:PPTG_04603"/>
<dbReference type="PROSITE" id="PS51257">
    <property type="entry name" value="PROKAR_LIPOPROTEIN"/>
    <property type="match status" value="1"/>
</dbReference>
<feature type="chain" id="PRO_5028509844" description="RxLR effector protein" evidence="5">
    <location>
        <begin position="19"/>
        <end position="150"/>
    </location>
</feature>
<evidence type="ECO:0000256" key="2">
    <source>
        <dbReference type="ARBA" id="ARBA00010400"/>
    </source>
</evidence>
<reference evidence="7" key="1">
    <citation type="submission" date="2011-12" db="EMBL/GenBank/DDBJ databases">
        <authorList>
            <consortium name="The Broad Institute Genome Sequencing Platform"/>
            <person name="Russ C."/>
            <person name="Tyler B."/>
            <person name="Panabieres F."/>
            <person name="Shan W."/>
            <person name="Tripathy S."/>
            <person name="Grunwald N."/>
            <person name="Machado M."/>
            <person name="Young S.K."/>
            <person name="Zeng Q."/>
            <person name="Gargeya S."/>
            <person name="Fitzgerald M."/>
            <person name="Haas B."/>
            <person name="Abouelleil A."/>
            <person name="Alvarado L."/>
            <person name="Arachchi H.M."/>
            <person name="Berlin A."/>
            <person name="Chapman S.B."/>
            <person name="Gearin G."/>
            <person name="Goldberg J."/>
            <person name="Griggs A."/>
            <person name="Gujja S."/>
            <person name="Hansen M."/>
            <person name="Heiman D."/>
            <person name="Howarth C."/>
            <person name="Larimer J."/>
            <person name="Lui A."/>
            <person name="MacDonald P.J.P."/>
            <person name="McCowen C."/>
            <person name="Montmayeur A."/>
            <person name="Murphy C."/>
            <person name="Neiman D."/>
            <person name="Pearson M."/>
            <person name="Priest M."/>
            <person name="Roberts A."/>
            <person name="Saif S."/>
            <person name="Shea T."/>
            <person name="Sisk P."/>
            <person name="Stolte C."/>
            <person name="Sykes S."/>
            <person name="Wortman J."/>
            <person name="Nusbaum C."/>
            <person name="Birren B."/>
        </authorList>
    </citation>
    <scope>NUCLEOTIDE SEQUENCE [LARGE SCALE GENOMIC DNA]</scope>
    <source>
        <strain evidence="7">INRA-310</strain>
    </source>
</reference>
<dbReference type="EMBL" id="KI669565">
    <property type="protein sequence ID" value="ETN19230.1"/>
    <property type="molecule type" value="Genomic_DNA"/>
</dbReference>
<dbReference type="GeneID" id="20174689"/>
<accession>W2R3Z9</accession>
<dbReference type="AlphaFoldDB" id="W2R3Z9"/>
<proteinExistence type="inferred from homology"/>
<evidence type="ECO:0000313" key="7">
    <source>
        <dbReference type="Proteomes" id="UP000018817"/>
    </source>
</evidence>
<name>W2R3Z9_PHYN3</name>
<dbReference type="RefSeq" id="XP_008895102.1">
    <property type="nucleotide sequence ID" value="XM_008896854.1"/>
</dbReference>
<keyword evidence="3 5" id="KW-0964">Secreted</keyword>
<comment type="similarity">
    <text evidence="2 5">Belongs to the RxLR effector family.</text>
</comment>
<evidence type="ECO:0000256" key="1">
    <source>
        <dbReference type="ARBA" id="ARBA00004613"/>
    </source>
</evidence>
<protein>
    <recommendedName>
        <fullName evidence="5">RxLR effector protein</fullName>
    </recommendedName>
</protein>
<gene>
    <name evidence="6" type="ORF">PPTG_04603</name>
</gene>
<dbReference type="Pfam" id="PF16810">
    <property type="entry name" value="RXLR"/>
    <property type="match status" value="1"/>
</dbReference>
<keyword evidence="4 5" id="KW-0732">Signal</keyword>
<dbReference type="InterPro" id="IPR031825">
    <property type="entry name" value="RXLR"/>
</dbReference>
<dbReference type="Proteomes" id="UP000018817">
    <property type="component" value="Unassembled WGS sequence"/>
</dbReference>
<dbReference type="OMA" id="FAYWAKQ"/>
<evidence type="ECO:0000313" key="6">
    <source>
        <dbReference type="EMBL" id="ETN19230.1"/>
    </source>
</evidence>
<feature type="signal peptide" evidence="5">
    <location>
        <begin position="1"/>
        <end position="18"/>
    </location>
</feature>
<reference evidence="6 7" key="2">
    <citation type="submission" date="2013-11" db="EMBL/GenBank/DDBJ databases">
        <title>The Genome Sequence of Phytophthora parasitica INRA-310.</title>
        <authorList>
            <consortium name="The Broad Institute Genomics Platform"/>
            <person name="Russ C."/>
            <person name="Tyler B."/>
            <person name="Panabieres F."/>
            <person name="Shan W."/>
            <person name="Tripathy S."/>
            <person name="Grunwald N."/>
            <person name="Machado M."/>
            <person name="Johnson C.S."/>
            <person name="Arredondo F."/>
            <person name="Hong C."/>
            <person name="Coffey M."/>
            <person name="Young S.K."/>
            <person name="Zeng Q."/>
            <person name="Gargeya S."/>
            <person name="Fitzgerald M."/>
            <person name="Abouelleil A."/>
            <person name="Alvarado L."/>
            <person name="Chapman S.B."/>
            <person name="Gainer-Dewar J."/>
            <person name="Goldberg J."/>
            <person name="Griggs A."/>
            <person name="Gujja S."/>
            <person name="Hansen M."/>
            <person name="Howarth C."/>
            <person name="Imamovic A."/>
            <person name="Ireland A."/>
            <person name="Larimer J."/>
            <person name="McCowan C."/>
            <person name="Murphy C."/>
            <person name="Pearson M."/>
            <person name="Poon T.W."/>
            <person name="Priest M."/>
            <person name="Roberts A."/>
            <person name="Saif S."/>
            <person name="Shea T."/>
            <person name="Sykes S."/>
            <person name="Wortman J."/>
            <person name="Nusbaum C."/>
            <person name="Birren B."/>
        </authorList>
    </citation>
    <scope>NUCLEOTIDE SEQUENCE [LARGE SCALE GENOMIC DNA]</scope>
    <source>
        <strain evidence="6 7">INRA-310</strain>
    </source>
</reference>
<comment type="domain">
    <text evidence="5">The RxLR-dEER motif acts to carry the protein into the host cell cytoplasm through binding to cell surface phosphatidylinositol-3-phosphate.</text>
</comment>